<dbReference type="OrthoDB" id="5430637at2"/>
<name>A0A1H3CJQ3_9PROT</name>
<proteinExistence type="predicted"/>
<dbReference type="NCBIfam" id="TIGR04396">
    <property type="entry name" value="surf_polysacc"/>
    <property type="match status" value="1"/>
</dbReference>
<gene>
    <name evidence="1" type="ORF">SAMN05421881_100340</name>
</gene>
<protein>
    <submittedName>
        <fullName evidence="1">Surface carbohydrate biosynthesis protein</fullName>
    </submittedName>
</protein>
<reference evidence="1 2" key="1">
    <citation type="submission" date="2016-10" db="EMBL/GenBank/DDBJ databases">
        <authorList>
            <person name="de Groot N.N."/>
        </authorList>
    </citation>
    <scope>NUCLEOTIDE SEQUENCE [LARGE SCALE GENOMIC DNA]</scope>
    <source>
        <strain evidence="1 2">Nm1</strain>
    </source>
</reference>
<dbReference type="STRING" id="44576.SAMN05421881_100340"/>
<dbReference type="Proteomes" id="UP000198640">
    <property type="component" value="Unassembled WGS sequence"/>
</dbReference>
<evidence type="ECO:0000313" key="1">
    <source>
        <dbReference type="EMBL" id="SDX54381.1"/>
    </source>
</evidence>
<dbReference type="InterPro" id="IPR030906">
    <property type="entry name" value="Surf_polysacc"/>
</dbReference>
<dbReference type="RefSeq" id="WP_090411306.1">
    <property type="nucleotide sequence ID" value="NZ_FNOY01000003.1"/>
</dbReference>
<dbReference type="EMBL" id="FNOY01000003">
    <property type="protein sequence ID" value="SDX54381.1"/>
    <property type="molecule type" value="Genomic_DNA"/>
</dbReference>
<sequence length="457" mass="51602">MMNDDIVILPCETRAREFDAKLLLACHLAESGLPTIVGAKKVIDKMATSLPRGLYIGKSMTVRSATVLRMLRRLGFTVTAWDEEGLVWATPELYRLTKLDAHALREPSCIFAWGEANAAAIRDHPSFTNAPLHLTGNPRTDLLRPALRGLFNQQTDELRARYGKFVLINTNFSRINHYYPGESHLLNLLEAQKHKQGQPSDPKLGMAIHKKTIFEHFLKMVAAVGEAFPEITVVIRPHPSENHATWIEATRHCSNVRVLYEGNVVPWLMAAAVTVHNSCTTAVESFLLDRTALAYCPVTAEAYDHPLPNNLSIQCQNLSTLLDWIKQALVDSTALDAQHIQQRKDLARHHLASYDGTTSCERLVSVIHQLKKQSVQSRPPLLTRAVGLSTAYWRKAIKKRIEAQLPGHRNNTNYLRHMFPLTSSADVEYQIQRMGSQLGRFQKLRIKELTENVFMIQ</sequence>
<organism evidence="1 2">
    <name type="scientific">Nitrosomonas halophila</name>
    <dbReference type="NCBI Taxonomy" id="44576"/>
    <lineage>
        <taxon>Bacteria</taxon>
        <taxon>Pseudomonadati</taxon>
        <taxon>Pseudomonadota</taxon>
        <taxon>Betaproteobacteria</taxon>
        <taxon>Nitrosomonadales</taxon>
        <taxon>Nitrosomonadaceae</taxon>
        <taxon>Nitrosomonas</taxon>
    </lineage>
</organism>
<keyword evidence="2" id="KW-1185">Reference proteome</keyword>
<dbReference type="AlphaFoldDB" id="A0A1H3CJQ3"/>
<evidence type="ECO:0000313" key="2">
    <source>
        <dbReference type="Proteomes" id="UP000198640"/>
    </source>
</evidence>
<dbReference type="SUPFAM" id="SSF53756">
    <property type="entry name" value="UDP-Glycosyltransferase/glycogen phosphorylase"/>
    <property type="match status" value="1"/>
</dbReference>
<accession>A0A1H3CJQ3</accession>